<evidence type="ECO:0000313" key="2">
    <source>
        <dbReference type="Proteomes" id="UP000006794"/>
    </source>
</evidence>
<accession>F8DDW0</accession>
<name>F8DDW0_HALXS</name>
<keyword evidence="1" id="KW-0614">Plasmid</keyword>
<dbReference type="AlphaFoldDB" id="F8DDW0"/>
<sequence length="166" mass="18202">MLGSGIAALGFSSTVSARSDGEAPNGNVETADVNIFSPKNDPVEVSSGTWVNHYWGWVDADYGGDSTEDGIEAFLDAAEITVRIDGDEISDPDQYWGEPEQNDEDQWVVWWEYVTPPKGPGLYTFTLESYFPDGLKVNGEVVREPGTRNEFTGYYEVTGGSDGRSR</sequence>
<protein>
    <submittedName>
        <fullName evidence="1">Uncharacterized protein</fullName>
    </submittedName>
</protein>
<organism evidence="1 2">
    <name type="scientific">Halopiger xanaduensis (strain DSM 18323 / JCM 14033 / SH-6)</name>
    <dbReference type="NCBI Taxonomy" id="797210"/>
    <lineage>
        <taxon>Archaea</taxon>
        <taxon>Methanobacteriati</taxon>
        <taxon>Methanobacteriota</taxon>
        <taxon>Stenosarchaea group</taxon>
        <taxon>Halobacteria</taxon>
        <taxon>Halobacteriales</taxon>
        <taxon>Natrialbaceae</taxon>
        <taxon>Halopiger</taxon>
    </lineage>
</organism>
<dbReference type="KEGG" id="hxa:Halxa_0630"/>
<keyword evidence="2" id="KW-1185">Reference proteome</keyword>
<dbReference type="HOGENOM" id="CLU_1598994_0_0_2"/>
<evidence type="ECO:0000313" key="1">
    <source>
        <dbReference type="EMBL" id="AEH39214.1"/>
    </source>
</evidence>
<dbReference type="EMBL" id="CP002840">
    <property type="protein sequence ID" value="AEH39214.1"/>
    <property type="molecule type" value="Genomic_DNA"/>
</dbReference>
<proteinExistence type="predicted"/>
<geneLocation type="plasmid" evidence="1 2">
    <name>pHALXA01</name>
</geneLocation>
<gene>
    <name evidence="1" type="ordered locus">Halxa_0630</name>
</gene>
<dbReference type="Proteomes" id="UP000006794">
    <property type="component" value="Plasmid pHALXA01"/>
</dbReference>
<reference evidence="2" key="1">
    <citation type="journal article" date="2012" name="Stand. Genomic Sci.">
        <title>Complete genome sequence of Halopiger xanaduensis type strain (SH-6(T)).</title>
        <authorList>
            <person name="Anderson I."/>
            <person name="Tindall B.J."/>
            <person name="Rohde M."/>
            <person name="Lucas S."/>
            <person name="Han J."/>
            <person name="Lapidus A."/>
            <person name="Cheng J.F."/>
            <person name="Goodwin L."/>
            <person name="Pitluck S."/>
            <person name="Peters L."/>
            <person name="Pati A."/>
            <person name="Mikhailova N."/>
            <person name="Pagani I."/>
            <person name="Teshima H."/>
            <person name="Han C."/>
            <person name="Tapia R."/>
            <person name="Land M."/>
            <person name="Woyke T."/>
            <person name="Klenk H.P."/>
            <person name="Kyrpides N."/>
            <person name="Ivanova N."/>
        </authorList>
    </citation>
    <scope>NUCLEOTIDE SEQUENCE [LARGE SCALE GENOMIC DNA]</scope>
    <source>
        <strain evidence="2">DSM 18323 / JCM 14033 / SH-6</strain>
        <plasmid evidence="2">Plasmid pHALXA01</plasmid>
    </source>
</reference>